<accession>A0A5B9QJT2</accession>
<dbReference type="AlphaFoldDB" id="A0A5B9QJT2"/>
<protein>
    <recommendedName>
        <fullName evidence="7">Pectate lyase</fullName>
    </recommendedName>
</protein>
<evidence type="ECO:0000313" key="6">
    <source>
        <dbReference type="Proteomes" id="UP000323917"/>
    </source>
</evidence>
<organism evidence="5 6">
    <name type="scientific">Bythopirellula goksoeyrii</name>
    <dbReference type="NCBI Taxonomy" id="1400387"/>
    <lineage>
        <taxon>Bacteria</taxon>
        <taxon>Pseudomonadati</taxon>
        <taxon>Planctomycetota</taxon>
        <taxon>Planctomycetia</taxon>
        <taxon>Pirellulales</taxon>
        <taxon>Lacipirellulaceae</taxon>
        <taxon>Bythopirellula</taxon>
    </lineage>
</organism>
<evidence type="ECO:0000256" key="3">
    <source>
        <dbReference type="SAM" id="MobiDB-lite"/>
    </source>
</evidence>
<feature type="region of interest" description="Disordered" evidence="3">
    <location>
        <begin position="384"/>
        <end position="438"/>
    </location>
</feature>
<dbReference type="SUPFAM" id="SSF51126">
    <property type="entry name" value="Pectin lyase-like"/>
    <property type="match status" value="1"/>
</dbReference>
<sequence precursor="true">MAIHKLANYLICCALFLPLICNSTVADEPPILAFPGAEGFGAHSQGGRGGRVLFVTNLNDSGPGSFREAVEAKGPRYILFRVAGVIPLEDELVCREPYSTIAGQSAPGDGVCLKNFNFTIRAHDVIVQHLRFRPGDEPAAALLAKGRSFEPDAVTIGAPSRDVILDHCSATWSTDECCTVSGAGIDNVTVQWCLIAESLNHGAHHKGDHGFGSLIRCNGRVSYHHNLYAHHRTRSPRPGTYGPGSILFDFRNNVIYDSNGYSAEDPVRMNYVGNYIRKPNGPAFKVGGKSTQMYQQGNYQEESGTKNEDFWQLISSAKPENKREEPFEVEPVSTQTAKDAYDAVLRAAGATLPERDAVDARIVEQVRAGTGELIDSQADVGGWPAYGAGELPADADNDGMPDEWETQHGLDPAVDDHLGDPDGDGYPNLEEYLNGGEP</sequence>
<evidence type="ECO:0000256" key="4">
    <source>
        <dbReference type="SAM" id="SignalP"/>
    </source>
</evidence>
<keyword evidence="2" id="KW-0325">Glycoprotein</keyword>
<keyword evidence="6" id="KW-1185">Reference proteome</keyword>
<dbReference type="InterPro" id="IPR011050">
    <property type="entry name" value="Pectin_lyase_fold/virulence"/>
</dbReference>
<proteinExistence type="predicted"/>
<dbReference type="KEGG" id="bgok:Pr1d_53200"/>
<dbReference type="InterPro" id="IPR012334">
    <property type="entry name" value="Pectin_lyas_fold"/>
</dbReference>
<evidence type="ECO:0000256" key="2">
    <source>
        <dbReference type="ARBA" id="ARBA00023180"/>
    </source>
</evidence>
<keyword evidence="4" id="KW-0732">Signal</keyword>
<keyword evidence="1" id="KW-0479">Metal-binding</keyword>
<name>A0A5B9QJT2_9BACT</name>
<dbReference type="GO" id="GO:0046872">
    <property type="term" value="F:metal ion binding"/>
    <property type="evidence" value="ECO:0007669"/>
    <property type="project" value="UniProtKB-KW"/>
</dbReference>
<feature type="compositionally biased region" description="Acidic residues" evidence="3">
    <location>
        <begin position="393"/>
        <end position="404"/>
    </location>
</feature>
<dbReference type="EMBL" id="CP042913">
    <property type="protein sequence ID" value="QEG37972.1"/>
    <property type="molecule type" value="Genomic_DNA"/>
</dbReference>
<reference evidence="5 6" key="1">
    <citation type="submission" date="2019-08" db="EMBL/GenBank/DDBJ databases">
        <title>Deep-cultivation of Planctomycetes and their phenomic and genomic characterization uncovers novel biology.</title>
        <authorList>
            <person name="Wiegand S."/>
            <person name="Jogler M."/>
            <person name="Boedeker C."/>
            <person name="Pinto D."/>
            <person name="Vollmers J."/>
            <person name="Rivas-Marin E."/>
            <person name="Kohn T."/>
            <person name="Peeters S.H."/>
            <person name="Heuer A."/>
            <person name="Rast P."/>
            <person name="Oberbeckmann S."/>
            <person name="Bunk B."/>
            <person name="Jeske O."/>
            <person name="Meyerdierks A."/>
            <person name="Storesund J.E."/>
            <person name="Kallscheuer N."/>
            <person name="Luecker S."/>
            <person name="Lage O.M."/>
            <person name="Pohl T."/>
            <person name="Merkel B.J."/>
            <person name="Hornburger P."/>
            <person name="Mueller R.-W."/>
            <person name="Bruemmer F."/>
            <person name="Labrenz M."/>
            <person name="Spormann A.M."/>
            <person name="Op den Camp H."/>
            <person name="Overmann J."/>
            <person name="Amann R."/>
            <person name="Jetten M.S.M."/>
            <person name="Mascher T."/>
            <person name="Medema M.H."/>
            <person name="Devos D.P."/>
            <person name="Kaster A.-K."/>
            <person name="Ovreas L."/>
            <person name="Rohde M."/>
            <person name="Galperin M.Y."/>
            <person name="Jogler C."/>
        </authorList>
    </citation>
    <scope>NUCLEOTIDE SEQUENCE [LARGE SCALE GENOMIC DNA]</scope>
    <source>
        <strain evidence="5 6">Pr1d</strain>
    </source>
</reference>
<dbReference type="RefSeq" id="WP_148076137.1">
    <property type="nucleotide sequence ID" value="NZ_CP042913.1"/>
</dbReference>
<gene>
    <name evidence="5" type="ORF">Pr1d_53200</name>
</gene>
<dbReference type="Proteomes" id="UP000323917">
    <property type="component" value="Chromosome"/>
</dbReference>
<feature type="chain" id="PRO_5023129244" description="Pectate lyase" evidence="4">
    <location>
        <begin position="27"/>
        <end position="438"/>
    </location>
</feature>
<dbReference type="OrthoDB" id="9804686at2"/>
<dbReference type="PANTHER" id="PTHR42970">
    <property type="entry name" value="PECTATE LYASE C-RELATED"/>
    <property type="match status" value="1"/>
</dbReference>
<evidence type="ECO:0000256" key="1">
    <source>
        <dbReference type="ARBA" id="ARBA00022723"/>
    </source>
</evidence>
<dbReference type="InterPro" id="IPR052063">
    <property type="entry name" value="Polysaccharide_Lyase_1"/>
</dbReference>
<evidence type="ECO:0000313" key="5">
    <source>
        <dbReference type="EMBL" id="QEG37972.1"/>
    </source>
</evidence>
<evidence type="ECO:0008006" key="7">
    <source>
        <dbReference type="Google" id="ProtNLM"/>
    </source>
</evidence>
<dbReference type="PANTHER" id="PTHR42970:SF1">
    <property type="entry name" value="PECTATE LYASE C-RELATED"/>
    <property type="match status" value="1"/>
</dbReference>
<dbReference type="Gene3D" id="2.160.20.10">
    <property type="entry name" value="Single-stranded right-handed beta-helix, Pectin lyase-like"/>
    <property type="match status" value="1"/>
</dbReference>
<feature type="signal peptide" evidence="4">
    <location>
        <begin position="1"/>
        <end position="26"/>
    </location>
</feature>